<protein>
    <recommendedName>
        <fullName evidence="2">Hypervirulence associated protein TUDOR domain-containing protein</fullName>
    </recommendedName>
</protein>
<dbReference type="Gene3D" id="2.30.30.1060">
    <property type="match status" value="1"/>
</dbReference>
<sequence>MSEEELKKGDEVSWNWGSGQPSGKVADIVEGKAEVTSKKGNTISKNGTEDDPAVVITRSGNDVVKRAHELNEVEN</sequence>
<dbReference type="Pfam" id="PF11160">
    <property type="entry name" value="Hva1_TUDOR"/>
    <property type="match status" value="1"/>
</dbReference>
<keyword evidence="4" id="KW-1185">Reference proteome</keyword>
<dbReference type="InterPro" id="IPR021331">
    <property type="entry name" value="Hva1_TUDOR"/>
</dbReference>
<organism evidence="3 4">
    <name type="scientific">Kwoniella newhampshirensis</name>
    <dbReference type="NCBI Taxonomy" id="1651941"/>
    <lineage>
        <taxon>Eukaryota</taxon>
        <taxon>Fungi</taxon>
        <taxon>Dikarya</taxon>
        <taxon>Basidiomycota</taxon>
        <taxon>Agaricomycotina</taxon>
        <taxon>Tremellomycetes</taxon>
        <taxon>Tremellales</taxon>
        <taxon>Cryptococcaceae</taxon>
        <taxon>Kwoniella</taxon>
    </lineage>
</organism>
<evidence type="ECO:0000256" key="1">
    <source>
        <dbReference type="SAM" id="MobiDB-lite"/>
    </source>
</evidence>
<feature type="region of interest" description="Disordered" evidence="1">
    <location>
        <begin position="1"/>
        <end position="24"/>
    </location>
</feature>
<dbReference type="Proteomes" id="UP001388673">
    <property type="component" value="Unassembled WGS sequence"/>
</dbReference>
<evidence type="ECO:0000313" key="4">
    <source>
        <dbReference type="Proteomes" id="UP001388673"/>
    </source>
</evidence>
<accession>A0AAW0YN43</accession>
<name>A0AAW0YN43_9TREE</name>
<evidence type="ECO:0000313" key="3">
    <source>
        <dbReference type="EMBL" id="KAK8854884.1"/>
    </source>
</evidence>
<dbReference type="RefSeq" id="XP_066803122.1">
    <property type="nucleotide sequence ID" value="XM_066946730.1"/>
</dbReference>
<feature type="domain" description="Hypervirulence associated protein TUDOR" evidence="2">
    <location>
        <begin position="9"/>
        <end position="70"/>
    </location>
</feature>
<gene>
    <name evidence="3" type="ORF">IAR55_003623</name>
</gene>
<proteinExistence type="predicted"/>
<comment type="caution">
    <text evidence="3">The sequence shown here is derived from an EMBL/GenBank/DDBJ whole genome shotgun (WGS) entry which is preliminary data.</text>
</comment>
<dbReference type="GeneID" id="92180881"/>
<reference evidence="3 4" key="1">
    <citation type="journal article" date="2024" name="bioRxiv">
        <title>Comparative genomics of Cryptococcus and Kwoniella reveals pathogenesis evolution and contrasting karyotype dynamics via intercentromeric recombination or chromosome fusion.</title>
        <authorList>
            <person name="Coelho M.A."/>
            <person name="David-Palma M."/>
            <person name="Shea T."/>
            <person name="Bowers K."/>
            <person name="McGinley-Smith S."/>
            <person name="Mohammad A.W."/>
            <person name="Gnirke A."/>
            <person name="Yurkov A.M."/>
            <person name="Nowrousian M."/>
            <person name="Sun S."/>
            <person name="Cuomo C.A."/>
            <person name="Heitman J."/>
        </authorList>
    </citation>
    <scope>NUCLEOTIDE SEQUENCE [LARGE SCALE GENOMIC DNA]</scope>
    <source>
        <strain evidence="3 4">CBS 13917</strain>
    </source>
</reference>
<dbReference type="KEGG" id="kne:92180881"/>
<feature type="compositionally biased region" description="Basic and acidic residues" evidence="1">
    <location>
        <begin position="1"/>
        <end position="11"/>
    </location>
</feature>
<dbReference type="EMBL" id="JBCAWK010000006">
    <property type="protein sequence ID" value="KAK8854884.1"/>
    <property type="molecule type" value="Genomic_DNA"/>
</dbReference>
<dbReference type="AlphaFoldDB" id="A0AAW0YN43"/>
<evidence type="ECO:0000259" key="2">
    <source>
        <dbReference type="Pfam" id="PF11160"/>
    </source>
</evidence>